<dbReference type="Gene3D" id="1.10.10.1100">
    <property type="entry name" value="BFD-like [2Fe-2S]-binding domain"/>
    <property type="match status" value="1"/>
</dbReference>
<evidence type="ECO:0000313" key="1">
    <source>
        <dbReference type="EMBL" id="NYE81177.1"/>
    </source>
</evidence>
<keyword evidence="2" id="KW-1185">Reference proteome</keyword>
<dbReference type="InterPro" id="IPR041854">
    <property type="entry name" value="BFD-like_2Fe2S-bd_dom_sf"/>
</dbReference>
<evidence type="ECO:0000313" key="2">
    <source>
        <dbReference type="Proteomes" id="UP000542125"/>
    </source>
</evidence>
<organism evidence="1 2">
    <name type="scientific">Pigmentiphaga litoralis</name>
    <dbReference type="NCBI Taxonomy" id="516702"/>
    <lineage>
        <taxon>Bacteria</taxon>
        <taxon>Pseudomonadati</taxon>
        <taxon>Pseudomonadota</taxon>
        <taxon>Betaproteobacteria</taxon>
        <taxon>Burkholderiales</taxon>
        <taxon>Alcaligenaceae</taxon>
        <taxon>Pigmentiphaga</taxon>
    </lineage>
</organism>
<dbReference type="Proteomes" id="UP000542125">
    <property type="component" value="Unassembled WGS sequence"/>
</dbReference>
<reference evidence="1 2" key="1">
    <citation type="submission" date="2020-07" db="EMBL/GenBank/DDBJ databases">
        <title>Genomic Encyclopedia of Type Strains, Phase IV (KMG-V): Genome sequencing to study the core and pangenomes of soil and plant-associated prokaryotes.</title>
        <authorList>
            <person name="Whitman W."/>
        </authorList>
    </citation>
    <scope>NUCLEOTIDE SEQUENCE [LARGE SCALE GENOMIC DNA]</scope>
    <source>
        <strain evidence="1 2">SAS40</strain>
    </source>
</reference>
<sequence length="87" mass="8810">MRDSVAAGANTLSDLQFDLGVATCCGCCADTARQYLPAGAGACNAAFEADMVVANRPAPEVAPAAAAPTRSSATTRRFPVHRIAKAA</sequence>
<protein>
    <submittedName>
        <fullName evidence="1">Bacterioferritin-associated ferredoxin</fullName>
    </submittedName>
</protein>
<comment type="caution">
    <text evidence="1">The sequence shown here is derived from an EMBL/GenBank/DDBJ whole genome shotgun (WGS) entry which is preliminary data.</text>
</comment>
<name>A0A7Y9IQI9_9BURK</name>
<proteinExistence type="predicted"/>
<dbReference type="EMBL" id="JACBYR010000001">
    <property type="protein sequence ID" value="NYE81177.1"/>
    <property type="molecule type" value="Genomic_DNA"/>
</dbReference>
<dbReference type="AlphaFoldDB" id="A0A7Y9IQI9"/>
<accession>A0A7Y9IQI9</accession>
<gene>
    <name evidence="1" type="ORF">FHW18_000448</name>
</gene>